<accession>A0ABQ5GS14</accession>
<evidence type="ECO:0008006" key="3">
    <source>
        <dbReference type="Google" id="ProtNLM"/>
    </source>
</evidence>
<name>A0ABQ5GS14_9ASTR</name>
<evidence type="ECO:0000313" key="2">
    <source>
        <dbReference type="Proteomes" id="UP001151760"/>
    </source>
</evidence>
<protein>
    <recommendedName>
        <fullName evidence="3">Zinc finger, CCHC-type</fullName>
    </recommendedName>
</protein>
<reference evidence="1" key="2">
    <citation type="submission" date="2022-01" db="EMBL/GenBank/DDBJ databases">
        <authorList>
            <person name="Yamashiro T."/>
            <person name="Shiraishi A."/>
            <person name="Satake H."/>
            <person name="Nakayama K."/>
        </authorList>
    </citation>
    <scope>NUCLEOTIDE SEQUENCE</scope>
</reference>
<evidence type="ECO:0000313" key="1">
    <source>
        <dbReference type="EMBL" id="GJT78064.1"/>
    </source>
</evidence>
<gene>
    <name evidence="1" type="ORF">Tco_1044789</name>
</gene>
<sequence length="211" mass="23925">MARWLLLQLRVEKTKNFIELNLALVLVPNNAVIPKVAPKRKKSQHEEKYWLLYQHDHLHDNEIRVARRDPMATGHVIVLSIEDKLNYLEQPLPPAPVAPAGQHVAPEILAAHTAWVKGSKEIVGLMLMTMQAEQELLQTTRDFHACKQEEGQSVSSLILIGLRKEFDGFVQNYNMHSLGKTVNELHAMLKLHEQTLNLPKNNAPALHAILS</sequence>
<dbReference type="EMBL" id="BQNB010018769">
    <property type="protein sequence ID" value="GJT78064.1"/>
    <property type="molecule type" value="Genomic_DNA"/>
</dbReference>
<organism evidence="1 2">
    <name type="scientific">Tanacetum coccineum</name>
    <dbReference type="NCBI Taxonomy" id="301880"/>
    <lineage>
        <taxon>Eukaryota</taxon>
        <taxon>Viridiplantae</taxon>
        <taxon>Streptophyta</taxon>
        <taxon>Embryophyta</taxon>
        <taxon>Tracheophyta</taxon>
        <taxon>Spermatophyta</taxon>
        <taxon>Magnoliopsida</taxon>
        <taxon>eudicotyledons</taxon>
        <taxon>Gunneridae</taxon>
        <taxon>Pentapetalae</taxon>
        <taxon>asterids</taxon>
        <taxon>campanulids</taxon>
        <taxon>Asterales</taxon>
        <taxon>Asteraceae</taxon>
        <taxon>Asteroideae</taxon>
        <taxon>Anthemideae</taxon>
        <taxon>Anthemidinae</taxon>
        <taxon>Tanacetum</taxon>
    </lineage>
</organism>
<proteinExistence type="predicted"/>
<keyword evidence="2" id="KW-1185">Reference proteome</keyword>
<reference evidence="1" key="1">
    <citation type="journal article" date="2022" name="Int. J. Mol. Sci.">
        <title>Draft Genome of Tanacetum Coccineum: Genomic Comparison of Closely Related Tanacetum-Family Plants.</title>
        <authorList>
            <person name="Yamashiro T."/>
            <person name="Shiraishi A."/>
            <person name="Nakayama K."/>
            <person name="Satake H."/>
        </authorList>
    </citation>
    <scope>NUCLEOTIDE SEQUENCE</scope>
</reference>
<dbReference type="Proteomes" id="UP001151760">
    <property type="component" value="Unassembled WGS sequence"/>
</dbReference>
<comment type="caution">
    <text evidence="1">The sequence shown here is derived from an EMBL/GenBank/DDBJ whole genome shotgun (WGS) entry which is preliminary data.</text>
</comment>